<proteinExistence type="predicted"/>
<name>A0A0E9U0E2_ANGAN</name>
<accession>A0A0E9U0E2</accession>
<dbReference type="EMBL" id="GBXM01050124">
    <property type="protein sequence ID" value="JAH58453.1"/>
    <property type="molecule type" value="Transcribed_RNA"/>
</dbReference>
<evidence type="ECO:0000313" key="1">
    <source>
        <dbReference type="EMBL" id="JAH58453.1"/>
    </source>
</evidence>
<dbReference type="AlphaFoldDB" id="A0A0E9U0E2"/>
<organism evidence="1">
    <name type="scientific">Anguilla anguilla</name>
    <name type="common">European freshwater eel</name>
    <name type="synonym">Muraena anguilla</name>
    <dbReference type="NCBI Taxonomy" id="7936"/>
    <lineage>
        <taxon>Eukaryota</taxon>
        <taxon>Metazoa</taxon>
        <taxon>Chordata</taxon>
        <taxon>Craniata</taxon>
        <taxon>Vertebrata</taxon>
        <taxon>Euteleostomi</taxon>
        <taxon>Actinopterygii</taxon>
        <taxon>Neopterygii</taxon>
        <taxon>Teleostei</taxon>
        <taxon>Anguilliformes</taxon>
        <taxon>Anguillidae</taxon>
        <taxon>Anguilla</taxon>
    </lineage>
</organism>
<reference evidence="1" key="1">
    <citation type="submission" date="2014-11" db="EMBL/GenBank/DDBJ databases">
        <authorList>
            <person name="Amaro Gonzalez C."/>
        </authorList>
    </citation>
    <scope>NUCLEOTIDE SEQUENCE</scope>
</reference>
<reference evidence="1" key="2">
    <citation type="journal article" date="2015" name="Fish Shellfish Immunol.">
        <title>Early steps in the European eel (Anguilla anguilla)-Vibrio vulnificus interaction in the gills: Role of the RtxA13 toxin.</title>
        <authorList>
            <person name="Callol A."/>
            <person name="Pajuelo D."/>
            <person name="Ebbesson L."/>
            <person name="Teles M."/>
            <person name="MacKenzie S."/>
            <person name="Amaro C."/>
        </authorList>
    </citation>
    <scope>NUCLEOTIDE SEQUENCE</scope>
</reference>
<sequence>MGLFIYLSMKITIHSTMKICLYGNSAGQPRAVSNRVLCGVFLKVNVDIFRKGSLKHFTDVSLQN</sequence>
<protein>
    <submittedName>
        <fullName evidence="1">Uncharacterized protein</fullName>
    </submittedName>
</protein>